<feature type="compositionally biased region" description="Polar residues" evidence="1">
    <location>
        <begin position="336"/>
        <end position="347"/>
    </location>
</feature>
<proteinExistence type="predicted"/>
<feature type="region of interest" description="Disordered" evidence="1">
    <location>
        <begin position="524"/>
        <end position="552"/>
    </location>
</feature>
<organism evidence="3 4">
    <name type="scientific">Umbra pygmaea</name>
    <name type="common">Eastern mudminnow</name>
    <dbReference type="NCBI Taxonomy" id="75934"/>
    <lineage>
        <taxon>Eukaryota</taxon>
        <taxon>Metazoa</taxon>
        <taxon>Chordata</taxon>
        <taxon>Craniata</taxon>
        <taxon>Vertebrata</taxon>
        <taxon>Euteleostomi</taxon>
        <taxon>Actinopterygii</taxon>
        <taxon>Neopterygii</taxon>
        <taxon>Teleostei</taxon>
        <taxon>Protacanthopterygii</taxon>
        <taxon>Esociformes</taxon>
        <taxon>Umbridae</taxon>
        <taxon>Umbra</taxon>
    </lineage>
</organism>
<feature type="region of interest" description="Disordered" evidence="1">
    <location>
        <begin position="936"/>
        <end position="1072"/>
    </location>
</feature>
<dbReference type="InterPro" id="IPR025451">
    <property type="entry name" value="DUF4211"/>
</dbReference>
<evidence type="ECO:0000313" key="3">
    <source>
        <dbReference type="EMBL" id="KAL1007715.1"/>
    </source>
</evidence>
<dbReference type="PANTHER" id="PTHR14709:SF2">
    <property type="entry name" value="GLUTAMINE AND SERINE-RICH PROTEIN 1"/>
    <property type="match status" value="1"/>
</dbReference>
<dbReference type="EMBL" id="JAGEUA010000002">
    <property type="protein sequence ID" value="KAL1007715.1"/>
    <property type="molecule type" value="Genomic_DNA"/>
</dbReference>
<evidence type="ECO:0000313" key="4">
    <source>
        <dbReference type="Proteomes" id="UP001557470"/>
    </source>
</evidence>
<feature type="compositionally biased region" description="Low complexity" evidence="1">
    <location>
        <begin position="524"/>
        <end position="533"/>
    </location>
</feature>
<feature type="compositionally biased region" description="Acidic residues" evidence="1">
    <location>
        <begin position="1455"/>
        <end position="1465"/>
    </location>
</feature>
<feature type="compositionally biased region" description="Polar residues" evidence="1">
    <location>
        <begin position="541"/>
        <end position="552"/>
    </location>
</feature>
<feature type="compositionally biased region" description="Polar residues" evidence="1">
    <location>
        <begin position="1030"/>
        <end position="1057"/>
    </location>
</feature>
<feature type="region of interest" description="Disordered" evidence="1">
    <location>
        <begin position="746"/>
        <end position="781"/>
    </location>
</feature>
<feature type="compositionally biased region" description="Low complexity" evidence="1">
    <location>
        <begin position="205"/>
        <end position="214"/>
    </location>
</feature>
<sequence length="1670" mass="182208">MMDRNYPNSSFADPLAQPAQTVAWAYERSPANIKPSYVAAHLESELLHRQTYVSAQLPTYTSTHHPPSLSGVFDPGSSTTESSVMNFLSAMESRALQAGPALLPPFRNPPWQTGSNHTTELFLTGALPSAATFPSPAALSTYQHTGAFPSLSYATTPSLALHDSAFSSSNNGLLSPHHDPLLQLKPIQATLPTSLAFDRLPPPSLGAALPPQSSTYRSAQESAPHLLQPQFGLLPLATQPTPQPYGVPVFSGSIERALQRECSVIKHHQRPSSSSHAVPDTLPGSQHSLQAYLGSGSEDGDVSFQPDTSRHTPVPCSPSTGSDSSHGVNGAPQAETGLQPQTYSSSVIPPPSGYPSSFVGAKTKDCSSKLTPGVQDGHRHSQDSPEGYPSPVQKQGSVIASQPYTSAQLPSLMSTLSHSQGYVSTQAYLSPSTDKLPSLYKTLPSLSDHSGNVASVSQSLVYTSSLGQGQGNEGQYGAQGQGLCLGNPSQSYHSSHSRGAPIVSYSSQSQGQVSVCQSQSYTTGQSLSTSYTSPPTPISSQGYTSFSSAPHTQALQNCRPSVQELKPTYSKLKLEGEIPLQDLQQVSLETTGPRGSVDPAAHSNNNLVYVVSKMDDRYNTQSVIRSNSRTEDQTVGLKTSVNVQPMSVHGAISDEALKQHSLLLKGSESLHENNQTQSAHNHTQYIRVPNSQVLLEPNREMQMILLQKPLIYPGHNPSKLQQIPGSSQIPAQYLPMEGDHLISQSQHGTLGQNTLTDSTKQRLSSSKHPYSQSNSQQQSHDAKHHFALSSICFPESILLADERNILSNVDDILAATAAACGVMPQDFVKATSGTSESDMADAKGHFQTGDTRHQSPSFSSSSSQQSITNTNSHNTMALTLNGTHITSDEHQFSKGDGRLGQLYTMSHSQTAIINSSQDICANKSFLQKSEDELNRISPKGQSVHPSSRADDNANGGPSENDYHLSGHGFDPLGHLNSGHAKHQIHKGIGREDSLVEFPSNPKKRVRSKASAKPPSPEEENGQPRKKTVQAKRQNSRGSDPTSSPSTSEVVYDSYQQQERMRQKIREVEEQQPEVKTGFIGSFLDFLKTGPKQQFSSPPIRTASRTRKPSTSSKRPPCPLPPLTPTIQSPSGALITHEAHGIAAGGSSHMQQKCLDDEFQKNLETLPSFSSDEDESSTRKNQALQNSISSALSALDEPSDRTQADNQISCSLLKPDQGPSMPHSIAEAPEQQMAAPMESAATGSSFSASECLGQEGRKSAASGQLAFQLSSVAIEGLTDEELSDSGGEGMYRERDEFVVKNEDMEILKLTLTAGQEPPAIWKVQKALLQKFVPELRDDKRVFSATNSYLGYFGDAKTMYGRVYVKFLDTVNKREYVRVCNRKPRCKPMHSLRGSQAKTILSLKASPSSVTSDPAATPTSQKSEFKPRPRQPKTKAEPPPKKRRRWKEEYSPPPSESSEEVEPENDEFPPPVPLACRFLNTRTMKETFRSFVELLVSVALDADVMSTLERENDELLLPHMRKVEVMISDNRRRLLPRLHLGQLFKTALDSFPEISVVTELKKDGETPAFKVQLSGRAYNRKNMKPSKAPCQLPLEYTVDQQNTQWFSLYHSLQHYKYHTFLMCKDEIASLRVQAGDMAHEHTVQLCMRNTTWVEVLFDRFGELINQVQQACL</sequence>
<protein>
    <recommendedName>
        <fullName evidence="2">DUF4211 domain-containing protein</fullName>
    </recommendedName>
</protein>
<feature type="domain" description="DUF4211" evidence="2">
    <location>
        <begin position="1462"/>
        <end position="1581"/>
    </location>
</feature>
<feature type="compositionally biased region" description="Polar residues" evidence="1">
    <location>
        <begin position="746"/>
        <end position="779"/>
    </location>
</feature>
<feature type="compositionally biased region" description="Basic and acidic residues" evidence="1">
    <location>
        <begin position="1432"/>
        <end position="1448"/>
    </location>
</feature>
<feature type="compositionally biased region" description="Polar residues" evidence="1">
    <location>
        <begin position="317"/>
        <end position="327"/>
    </location>
</feature>
<feature type="region of interest" description="Disordered" evidence="1">
    <location>
        <begin position="1089"/>
        <end position="1129"/>
    </location>
</feature>
<feature type="region of interest" description="Disordered" evidence="1">
    <location>
        <begin position="832"/>
        <end position="869"/>
    </location>
</feature>
<feature type="region of interest" description="Disordered" evidence="1">
    <location>
        <begin position="487"/>
        <end position="506"/>
    </location>
</feature>
<feature type="compositionally biased region" description="Basic and acidic residues" evidence="1">
    <location>
        <begin position="1058"/>
        <end position="1068"/>
    </location>
</feature>
<feature type="region of interest" description="Disordered" evidence="1">
    <location>
        <begin position="1401"/>
        <end position="1469"/>
    </location>
</feature>
<feature type="region of interest" description="Disordered" evidence="1">
    <location>
        <begin position="203"/>
        <end position="222"/>
    </location>
</feature>
<dbReference type="Proteomes" id="UP001557470">
    <property type="component" value="Unassembled WGS sequence"/>
</dbReference>
<comment type="caution">
    <text evidence="3">The sequence shown here is derived from an EMBL/GenBank/DDBJ whole genome shotgun (WGS) entry which is preliminary data.</text>
</comment>
<name>A0ABD0XX40_UMBPY</name>
<dbReference type="PANTHER" id="PTHR14709">
    <property type="entry name" value="GLUTAMINE AND SERINE-RICH PROTEIN 1-RELATED"/>
    <property type="match status" value="1"/>
</dbReference>
<feature type="region of interest" description="Disordered" evidence="1">
    <location>
        <begin position="265"/>
        <end position="394"/>
    </location>
</feature>
<keyword evidence="4" id="KW-1185">Reference proteome</keyword>
<feature type="compositionally biased region" description="Low complexity" evidence="1">
    <location>
        <begin position="854"/>
        <end position="869"/>
    </location>
</feature>
<evidence type="ECO:0000259" key="2">
    <source>
        <dbReference type="Pfam" id="PF13926"/>
    </source>
</evidence>
<accession>A0ABD0XX40</accession>
<dbReference type="InterPro" id="IPR052466">
    <property type="entry name" value="DNA_MethProtect_Complex"/>
</dbReference>
<feature type="compositionally biased region" description="Polar residues" evidence="1">
    <location>
        <begin position="1401"/>
        <end position="1420"/>
    </location>
</feature>
<evidence type="ECO:0000256" key="1">
    <source>
        <dbReference type="SAM" id="MobiDB-lite"/>
    </source>
</evidence>
<reference evidence="3 4" key="1">
    <citation type="submission" date="2024-06" db="EMBL/GenBank/DDBJ databases">
        <authorList>
            <person name="Pan Q."/>
            <person name="Wen M."/>
            <person name="Jouanno E."/>
            <person name="Zahm M."/>
            <person name="Klopp C."/>
            <person name="Cabau C."/>
            <person name="Louis A."/>
            <person name="Berthelot C."/>
            <person name="Parey E."/>
            <person name="Roest Crollius H."/>
            <person name="Montfort J."/>
            <person name="Robinson-Rechavi M."/>
            <person name="Bouchez O."/>
            <person name="Lampietro C."/>
            <person name="Lopez Roques C."/>
            <person name="Donnadieu C."/>
            <person name="Postlethwait J."/>
            <person name="Bobe J."/>
            <person name="Verreycken H."/>
            <person name="Guiguen Y."/>
        </authorList>
    </citation>
    <scope>NUCLEOTIDE SEQUENCE [LARGE SCALE GENOMIC DNA]</scope>
    <source>
        <strain evidence="3">Up_M1</strain>
        <tissue evidence="3">Testis</tissue>
    </source>
</reference>
<dbReference type="Pfam" id="PF13926">
    <property type="entry name" value="DUF4211"/>
    <property type="match status" value="1"/>
</dbReference>
<gene>
    <name evidence="3" type="ORF">UPYG_G00090620</name>
</gene>